<proteinExistence type="predicted"/>
<dbReference type="RefSeq" id="WP_184945633.1">
    <property type="nucleotide sequence ID" value="NZ_BAAAWZ010000004.1"/>
</dbReference>
<sequence>MRRSNAKGLSADTPVSRRLTFLSDAAPGAAEPALQHVRQSVAACRRLDLKSG</sequence>
<keyword evidence="2" id="KW-1185">Reference proteome</keyword>
<accession>A0A841D7K3</accession>
<dbReference type="Proteomes" id="UP000562352">
    <property type="component" value="Unassembled WGS sequence"/>
</dbReference>
<comment type="caution">
    <text evidence="1">The sequence shown here is derived from an EMBL/GenBank/DDBJ whole genome shotgun (WGS) entry which is preliminary data.</text>
</comment>
<evidence type="ECO:0000313" key="2">
    <source>
        <dbReference type="Proteomes" id="UP000562352"/>
    </source>
</evidence>
<evidence type="ECO:0000313" key="1">
    <source>
        <dbReference type="EMBL" id="MBB5965910.1"/>
    </source>
</evidence>
<protein>
    <submittedName>
        <fullName evidence="1">Uncharacterized protein</fullName>
    </submittedName>
</protein>
<dbReference type="AlphaFoldDB" id="A0A841D7K3"/>
<organism evidence="1 2">
    <name type="scientific">Planomonospora venezuelensis</name>
    <dbReference type="NCBI Taxonomy" id="1999"/>
    <lineage>
        <taxon>Bacteria</taxon>
        <taxon>Bacillati</taxon>
        <taxon>Actinomycetota</taxon>
        <taxon>Actinomycetes</taxon>
        <taxon>Streptosporangiales</taxon>
        <taxon>Streptosporangiaceae</taxon>
        <taxon>Planomonospora</taxon>
    </lineage>
</organism>
<gene>
    <name evidence="1" type="ORF">FHS22_005201</name>
</gene>
<dbReference type="EMBL" id="JACHJJ010000020">
    <property type="protein sequence ID" value="MBB5965910.1"/>
    <property type="molecule type" value="Genomic_DNA"/>
</dbReference>
<reference evidence="1 2" key="1">
    <citation type="submission" date="2020-08" db="EMBL/GenBank/DDBJ databases">
        <title>Genomic Encyclopedia of Type Strains, Phase III (KMG-III): the genomes of soil and plant-associated and newly described type strains.</title>
        <authorList>
            <person name="Whitman W."/>
        </authorList>
    </citation>
    <scope>NUCLEOTIDE SEQUENCE [LARGE SCALE GENOMIC DNA]</scope>
    <source>
        <strain evidence="1 2">CECT 3303</strain>
    </source>
</reference>
<name>A0A841D7K3_PLAVE</name>